<sequence>SRSCSLCRRGFRFVRSWPTHKE</sequence>
<reference evidence="1 2" key="1">
    <citation type="submission" date="2005-09" db="EMBL/GenBank/DDBJ databases">
        <authorList>
            <person name="Mural R.J."/>
            <person name="Li P.W."/>
            <person name="Adams M.D."/>
            <person name="Amanatides P.G."/>
            <person name="Baden-Tillson H."/>
            <person name="Barnstead M."/>
            <person name="Chin S.H."/>
            <person name="Dew I."/>
            <person name="Evans C.A."/>
            <person name="Ferriera S."/>
            <person name="Flanigan M."/>
            <person name="Fosler C."/>
            <person name="Glodek A."/>
            <person name="Gu Z."/>
            <person name="Holt R.A."/>
            <person name="Jennings D."/>
            <person name="Kraft C.L."/>
            <person name="Lu F."/>
            <person name="Nguyen T."/>
            <person name="Nusskern D.R."/>
            <person name="Pfannkoch C.M."/>
            <person name="Sitter C."/>
            <person name="Sutton G.G."/>
            <person name="Venter J.C."/>
            <person name="Wang Z."/>
            <person name="Woodage T."/>
            <person name="Zheng X.H."/>
            <person name="Zhong F."/>
        </authorList>
    </citation>
    <scope>NUCLEOTIDE SEQUENCE [LARGE SCALE GENOMIC DNA]</scope>
    <source>
        <strain>BN</strain>
        <strain evidence="2">Sprague-Dawley</strain>
    </source>
</reference>
<gene>
    <name evidence="1" type="ORF">rCG_49040</name>
</gene>
<accession>A6IFQ5</accession>
<feature type="non-terminal residue" evidence="1">
    <location>
        <position position="22"/>
    </location>
</feature>
<dbReference type="AlphaFoldDB" id="A6IFQ5"/>
<feature type="non-terminal residue" evidence="1">
    <location>
        <position position="1"/>
    </location>
</feature>
<proteinExistence type="predicted"/>
<evidence type="ECO:0000313" key="2">
    <source>
        <dbReference type="Proteomes" id="UP000234681"/>
    </source>
</evidence>
<name>A6IFQ5_RAT</name>
<organism evidence="1 2">
    <name type="scientific">Rattus norvegicus</name>
    <name type="common">Rat</name>
    <dbReference type="NCBI Taxonomy" id="10116"/>
    <lineage>
        <taxon>Eukaryota</taxon>
        <taxon>Metazoa</taxon>
        <taxon>Chordata</taxon>
        <taxon>Craniata</taxon>
        <taxon>Vertebrata</taxon>
        <taxon>Euteleostomi</taxon>
        <taxon>Mammalia</taxon>
        <taxon>Eutheria</taxon>
        <taxon>Euarchontoglires</taxon>
        <taxon>Glires</taxon>
        <taxon>Rodentia</taxon>
        <taxon>Myomorpha</taxon>
        <taxon>Muroidea</taxon>
        <taxon>Muridae</taxon>
        <taxon>Murinae</taxon>
        <taxon>Rattus</taxon>
    </lineage>
</organism>
<dbReference type="Proteomes" id="UP000234681">
    <property type="component" value="Chromosome 7"/>
</dbReference>
<protein>
    <submittedName>
        <fullName evidence="1">RCG49040</fullName>
    </submittedName>
</protein>
<evidence type="ECO:0000313" key="1">
    <source>
        <dbReference type="EMBL" id="EDM16993.1"/>
    </source>
</evidence>
<dbReference type="EMBL" id="CH473960">
    <property type="protein sequence ID" value="EDM16993.1"/>
    <property type="molecule type" value="Genomic_DNA"/>
</dbReference>